<dbReference type="Gene3D" id="3.40.50.2000">
    <property type="entry name" value="Glycogen Phosphorylase B"/>
    <property type="match status" value="2"/>
</dbReference>
<dbReference type="PANTHER" id="PTHR45947:SF3">
    <property type="entry name" value="SULFOQUINOVOSYL TRANSFERASE SQD2"/>
    <property type="match status" value="1"/>
</dbReference>
<dbReference type="Pfam" id="PF13579">
    <property type="entry name" value="Glyco_trans_4_4"/>
    <property type="match status" value="1"/>
</dbReference>
<dbReference type="GO" id="GO:1901137">
    <property type="term" value="P:carbohydrate derivative biosynthetic process"/>
    <property type="evidence" value="ECO:0007669"/>
    <property type="project" value="UniProtKB-ARBA"/>
</dbReference>
<accession>A0A7W4UYE9</accession>
<dbReference type="EMBL" id="JACHVP010000004">
    <property type="protein sequence ID" value="MBB2968563.1"/>
    <property type="molecule type" value="Genomic_DNA"/>
</dbReference>
<reference evidence="5 6" key="1">
    <citation type="submission" date="2020-08" db="EMBL/GenBank/DDBJ databases">
        <title>Sequencing the genomes of 1000 actinobacteria strains.</title>
        <authorList>
            <person name="Klenk H.-P."/>
        </authorList>
    </citation>
    <scope>NUCLEOTIDE SEQUENCE [LARGE SCALE GENOMIC DNA]</scope>
    <source>
        <strain evidence="5 6">DSM 20146</strain>
    </source>
</reference>
<keyword evidence="6" id="KW-1185">Reference proteome</keyword>
<dbReference type="SUPFAM" id="SSF53756">
    <property type="entry name" value="UDP-Glycosyltransferase/glycogen phosphorylase"/>
    <property type="match status" value="1"/>
</dbReference>
<evidence type="ECO:0000313" key="5">
    <source>
        <dbReference type="EMBL" id="MBB2968563.1"/>
    </source>
</evidence>
<organism evidence="5 6">
    <name type="scientific">Leifsonia aquatica</name>
    <name type="common">Corynebacterium aquaticum</name>
    <dbReference type="NCBI Taxonomy" id="144185"/>
    <lineage>
        <taxon>Bacteria</taxon>
        <taxon>Bacillati</taxon>
        <taxon>Actinomycetota</taxon>
        <taxon>Actinomycetes</taxon>
        <taxon>Micrococcales</taxon>
        <taxon>Microbacteriaceae</taxon>
        <taxon>Leifsonia</taxon>
    </lineage>
</organism>
<proteinExistence type="predicted"/>
<name>A0A7W4UYE9_LEIAQ</name>
<dbReference type="Proteomes" id="UP000538196">
    <property type="component" value="Unassembled WGS sequence"/>
</dbReference>
<keyword evidence="2" id="KW-0328">Glycosyltransferase</keyword>
<evidence type="ECO:0000256" key="3">
    <source>
        <dbReference type="ARBA" id="ARBA00022679"/>
    </source>
</evidence>
<dbReference type="RefSeq" id="WP_183428741.1">
    <property type="nucleotide sequence ID" value="NZ_JACHVP010000004.1"/>
</dbReference>
<dbReference type="PANTHER" id="PTHR45947">
    <property type="entry name" value="SULFOQUINOVOSYL TRANSFERASE SQD2"/>
    <property type="match status" value="1"/>
</dbReference>
<dbReference type="InterPro" id="IPR028098">
    <property type="entry name" value="Glyco_trans_4-like_N"/>
</dbReference>
<comment type="caution">
    <text evidence="5">The sequence shown here is derived from an EMBL/GenBank/DDBJ whole genome shotgun (WGS) entry which is preliminary data.</text>
</comment>
<evidence type="ECO:0000256" key="2">
    <source>
        <dbReference type="ARBA" id="ARBA00022676"/>
    </source>
</evidence>
<dbReference type="InterPro" id="IPR050194">
    <property type="entry name" value="Glycosyltransferase_grp1"/>
</dbReference>
<dbReference type="AlphaFoldDB" id="A0A7W4UYE9"/>
<dbReference type="Pfam" id="PF13692">
    <property type="entry name" value="Glyco_trans_1_4"/>
    <property type="match status" value="1"/>
</dbReference>
<gene>
    <name evidence="5" type="ORF">FHX33_003339</name>
</gene>
<feature type="domain" description="Glycosyltransferase subfamily 4-like N-terminal" evidence="4">
    <location>
        <begin position="15"/>
        <end position="197"/>
    </location>
</feature>
<dbReference type="CDD" id="cd03794">
    <property type="entry name" value="GT4_WbuB-like"/>
    <property type="match status" value="1"/>
</dbReference>
<dbReference type="GO" id="GO:0016758">
    <property type="term" value="F:hexosyltransferase activity"/>
    <property type="evidence" value="ECO:0007669"/>
    <property type="project" value="TreeGrafter"/>
</dbReference>
<sequence>MKITFVGLNYAPETTGIAVYTTDAAERLAGRGHVVSAIVGYPHYPAWTITPGYTGSTRFEGINGVRVTRKRHPVPRRPALINRAVMEVVFGVRAAFSDWNHPDVVVLVTPALFSSVVARFRARLSGVPVVTWVQDIYSLGVAESGVGGGRAGRIARAVEGRLVRSSDGVIAIHDRFKRYLVDTLGAAASRVSVVRNWTHVRAADGAGREATRAALGWAPEDVVVLHAGNMGAKQALESVVEASRLAADRRSRVRFVLLGDGNRREELEVLDPNDHLQFLRPLPDGAFEAALAAADILLVNERAGLTEMSVPSKLTSYFSTGRPVLAATDGTSITGEEIEGTGTGLRVDAQDSEALLAGAERLADSPALAAQFAAAGERFMTEELGADPCVDAIEATLAAHARVSRRYATEPAPRSLQSQK</sequence>
<evidence type="ECO:0000259" key="4">
    <source>
        <dbReference type="Pfam" id="PF13579"/>
    </source>
</evidence>
<protein>
    <recommendedName>
        <fullName evidence="1">D-inositol 3-phosphate glycosyltransferase</fullName>
    </recommendedName>
</protein>
<keyword evidence="3 5" id="KW-0808">Transferase</keyword>
<evidence type="ECO:0000313" key="6">
    <source>
        <dbReference type="Proteomes" id="UP000538196"/>
    </source>
</evidence>
<evidence type="ECO:0000256" key="1">
    <source>
        <dbReference type="ARBA" id="ARBA00021292"/>
    </source>
</evidence>